<dbReference type="SUPFAM" id="SSF55486">
    <property type="entry name" value="Metalloproteases ('zincins'), catalytic domain"/>
    <property type="match status" value="1"/>
</dbReference>
<dbReference type="GO" id="GO:0006508">
    <property type="term" value="P:proteolysis"/>
    <property type="evidence" value="ECO:0007669"/>
    <property type="project" value="UniProtKB-KW"/>
</dbReference>
<keyword evidence="4" id="KW-0862">Zinc</keyword>
<dbReference type="GO" id="GO:0031012">
    <property type="term" value="C:extracellular matrix"/>
    <property type="evidence" value="ECO:0007669"/>
    <property type="project" value="InterPro"/>
</dbReference>
<dbReference type="GO" id="GO:0008270">
    <property type="term" value="F:zinc ion binding"/>
    <property type="evidence" value="ECO:0007669"/>
    <property type="project" value="InterPro"/>
</dbReference>
<keyword evidence="3" id="KW-0378">Hydrolase</keyword>
<feature type="signal peptide" evidence="5">
    <location>
        <begin position="1"/>
        <end position="23"/>
    </location>
</feature>
<keyword evidence="2" id="KW-0479">Metal-binding</keyword>
<evidence type="ECO:0000256" key="5">
    <source>
        <dbReference type="SAM" id="SignalP"/>
    </source>
</evidence>
<accession>A0A927GBX4</accession>
<evidence type="ECO:0000256" key="2">
    <source>
        <dbReference type="ARBA" id="ARBA00022723"/>
    </source>
</evidence>
<keyword evidence="1" id="KW-0645">Protease</keyword>
<feature type="chain" id="PRO_5037541672" evidence="5">
    <location>
        <begin position="24"/>
        <end position="330"/>
    </location>
</feature>
<sequence length="330" mass="35697">MRKLSTQVSIPVIISLISLFWQCQDVAPLATQQTYLSTDQNTGSQRLSSECAIRYKIANTFTQLDNSSQLEAIRAGFAVWEKTSKNLSFLEFSAPDRAILFVRFVNPEEIQTKPVMVTTGLLPGEAAVTSALRSSGNGTYTILLSNGFNWNTNTLTRAVAYHAGLLLGVSTSDDMNSLMSPVLQNQIARASKADSIAVNRLYVSPCAGYLPIALQVSGPVTKTIKFDKQGTVLVTASGQINVGNFVGVSPPEGKTEGGVLGLSLADYSIVPTMFHAALMYKLNDEANWRYCGKECSFSTGPTQSVNLTFGVNDNNLTDNTGAYDVKVQYK</sequence>
<dbReference type="InterPro" id="IPR024079">
    <property type="entry name" value="MetalloPept_cat_dom_sf"/>
</dbReference>
<evidence type="ECO:0000259" key="6">
    <source>
        <dbReference type="Pfam" id="PF00413"/>
    </source>
</evidence>
<keyword evidence="8" id="KW-1185">Reference proteome</keyword>
<dbReference type="Pfam" id="PF00413">
    <property type="entry name" value="Peptidase_M10"/>
    <property type="match status" value="1"/>
</dbReference>
<keyword evidence="7" id="KW-0482">Metalloprotease</keyword>
<dbReference type="GO" id="GO:0004222">
    <property type="term" value="F:metalloendopeptidase activity"/>
    <property type="evidence" value="ECO:0007669"/>
    <property type="project" value="InterPro"/>
</dbReference>
<protein>
    <submittedName>
        <fullName evidence="7">Matrixin family metalloprotease</fullName>
    </submittedName>
</protein>
<evidence type="ECO:0000256" key="1">
    <source>
        <dbReference type="ARBA" id="ARBA00022670"/>
    </source>
</evidence>
<evidence type="ECO:0000256" key="4">
    <source>
        <dbReference type="ARBA" id="ARBA00022833"/>
    </source>
</evidence>
<dbReference type="InterPro" id="IPR001818">
    <property type="entry name" value="Pept_M10_metallopeptidase"/>
</dbReference>
<comment type="caution">
    <text evidence="7">The sequence shown here is derived from an EMBL/GenBank/DDBJ whole genome shotgun (WGS) entry which is preliminary data.</text>
</comment>
<reference evidence="7" key="1">
    <citation type="submission" date="2020-09" db="EMBL/GenBank/DDBJ databases">
        <authorList>
            <person name="Kim M.K."/>
        </authorList>
    </citation>
    <scope>NUCLEOTIDE SEQUENCE</scope>
    <source>
        <strain evidence="7">BT704</strain>
    </source>
</reference>
<dbReference type="AlphaFoldDB" id="A0A927GBX4"/>
<dbReference type="RefSeq" id="WP_191037482.1">
    <property type="nucleotide sequence ID" value="NZ_JACXAA010000001.1"/>
</dbReference>
<evidence type="ECO:0000313" key="8">
    <source>
        <dbReference type="Proteomes" id="UP000653797"/>
    </source>
</evidence>
<name>A0A927GBX4_9BACT</name>
<dbReference type="Proteomes" id="UP000653797">
    <property type="component" value="Unassembled WGS sequence"/>
</dbReference>
<gene>
    <name evidence="7" type="ORF">IC230_03060</name>
</gene>
<evidence type="ECO:0000256" key="3">
    <source>
        <dbReference type="ARBA" id="ARBA00022801"/>
    </source>
</evidence>
<keyword evidence="5" id="KW-0732">Signal</keyword>
<evidence type="ECO:0000313" key="7">
    <source>
        <dbReference type="EMBL" id="MBD2751856.1"/>
    </source>
</evidence>
<dbReference type="Gene3D" id="3.40.390.10">
    <property type="entry name" value="Collagenase (Catalytic Domain)"/>
    <property type="match status" value="1"/>
</dbReference>
<organism evidence="7 8">
    <name type="scientific">Spirosoma validum</name>
    <dbReference type="NCBI Taxonomy" id="2771355"/>
    <lineage>
        <taxon>Bacteria</taxon>
        <taxon>Pseudomonadati</taxon>
        <taxon>Bacteroidota</taxon>
        <taxon>Cytophagia</taxon>
        <taxon>Cytophagales</taxon>
        <taxon>Cytophagaceae</taxon>
        <taxon>Spirosoma</taxon>
    </lineage>
</organism>
<dbReference type="Gene3D" id="2.60.120.430">
    <property type="entry name" value="Galactose-binding lectin"/>
    <property type="match status" value="1"/>
</dbReference>
<proteinExistence type="predicted"/>
<dbReference type="EMBL" id="JACXAA010000001">
    <property type="protein sequence ID" value="MBD2751856.1"/>
    <property type="molecule type" value="Genomic_DNA"/>
</dbReference>
<feature type="domain" description="Peptidase M10 metallopeptidase" evidence="6">
    <location>
        <begin position="52"/>
        <end position="202"/>
    </location>
</feature>